<dbReference type="PANTHER" id="PTHR43409:SF7">
    <property type="entry name" value="BLL1977 PROTEIN"/>
    <property type="match status" value="1"/>
</dbReference>
<evidence type="ECO:0000313" key="7">
    <source>
        <dbReference type="EMBL" id="EXI80361.1"/>
    </source>
</evidence>
<dbReference type="Proteomes" id="UP000021816">
    <property type="component" value="Unassembled WGS sequence"/>
</dbReference>
<keyword evidence="4" id="KW-0408">Iron</keyword>
<evidence type="ECO:0000256" key="2">
    <source>
        <dbReference type="ARBA" id="ARBA00022691"/>
    </source>
</evidence>
<dbReference type="AlphaFoldDB" id="A0A011NYG8"/>
<dbReference type="SFLD" id="SFLDS00029">
    <property type="entry name" value="Radical_SAM"/>
    <property type="match status" value="1"/>
</dbReference>
<dbReference type="SMART" id="SM00729">
    <property type="entry name" value="Elp3"/>
    <property type="match status" value="1"/>
</dbReference>
<dbReference type="EMBL" id="JEMX01000036">
    <property type="protein sequence ID" value="EXI80361.1"/>
    <property type="molecule type" value="Genomic_DNA"/>
</dbReference>
<evidence type="ECO:0000256" key="3">
    <source>
        <dbReference type="ARBA" id="ARBA00022723"/>
    </source>
</evidence>
<accession>A0A011NYG8</accession>
<comment type="cofactor">
    <cofactor evidence="1">
        <name>[4Fe-4S] cluster</name>
        <dbReference type="ChEBI" id="CHEBI:49883"/>
    </cofactor>
</comment>
<keyword evidence="3" id="KW-0479">Metal-binding</keyword>
<keyword evidence="2" id="KW-0949">S-adenosyl-L-methionine</keyword>
<feature type="domain" description="Radical SAM core" evidence="6">
    <location>
        <begin position="151"/>
        <end position="376"/>
    </location>
</feature>
<sequence length="545" mass="60943">MPNPRILILNCYSDNHRRARGTPWIMPQSIAPAVLAGMLDPARVDIRLACEFRSGPFEDLGALQWAELLVLTGLNPAFDRMKQVTAYARTVNPGIVVAMGGPLARMLPNLSRRYFDYVCGDDVEQVVTVVDDVFGPGHAAERPIPRHDLFPGSRIIGYAEASRNCNFRCNFCAMTAEDREFVTYDLDGVRRQIEALGYRQCIMFLDQNFFGGPRAHFKARLALLKELYEQRKFGGWAALVTADFFTNADNLSLARASGCIGFFSGVESFSRAQISAFNKKQNLVLPQEEIIRSCLDAGLVFHYGLIFDLVEQRIDDLLAETDFIVGNPRITLPSFLGFAIPLLGTPLFDRRLREGQFLPNVRLRDMDGRSLVCHPEDSLEKAVAFAARMDKGLISKRKLAAHAWQFFRRYRATLSKWGLVSGLGNAWAMSYPRFGSNGRDGIRPGREGCRSYLASSEPLGSLYRPRIRIAEAYRGHFEPLCVTDPDGQLHHELIDDADSLLPQSLAATRAETMTIPPYNAIAMLKHAQLPGLSDDRKRACQETTG</sequence>
<dbReference type="STRING" id="1454003.AW10_01867"/>
<dbReference type="SUPFAM" id="SSF102114">
    <property type="entry name" value="Radical SAM enzymes"/>
    <property type="match status" value="1"/>
</dbReference>
<evidence type="ECO:0000256" key="1">
    <source>
        <dbReference type="ARBA" id="ARBA00001966"/>
    </source>
</evidence>
<dbReference type="PROSITE" id="PS51918">
    <property type="entry name" value="RADICAL_SAM"/>
    <property type="match status" value="1"/>
</dbReference>
<proteinExistence type="predicted"/>
<dbReference type="InterPro" id="IPR007197">
    <property type="entry name" value="rSAM"/>
</dbReference>
<dbReference type="GO" id="GO:0005829">
    <property type="term" value="C:cytosol"/>
    <property type="evidence" value="ECO:0007669"/>
    <property type="project" value="TreeGrafter"/>
</dbReference>
<dbReference type="PATRIC" id="fig|1454003.3.peg.1917"/>
<dbReference type="PANTHER" id="PTHR43409">
    <property type="entry name" value="ANAEROBIC MAGNESIUM-PROTOPORPHYRIN IX MONOMETHYL ESTER CYCLASE-RELATED"/>
    <property type="match status" value="1"/>
</dbReference>
<evidence type="ECO:0000256" key="4">
    <source>
        <dbReference type="ARBA" id="ARBA00023004"/>
    </source>
</evidence>
<keyword evidence="5" id="KW-0411">Iron-sulfur</keyword>
<gene>
    <name evidence="7" type="ORF">AW10_01867</name>
</gene>
<dbReference type="GO" id="GO:0046872">
    <property type="term" value="F:metal ion binding"/>
    <property type="evidence" value="ECO:0007669"/>
    <property type="project" value="UniProtKB-KW"/>
</dbReference>
<organism evidence="7 8">
    <name type="scientific">Candidatus Accumulibacter appositus</name>
    <dbReference type="NCBI Taxonomy" id="1454003"/>
    <lineage>
        <taxon>Bacteria</taxon>
        <taxon>Pseudomonadati</taxon>
        <taxon>Pseudomonadota</taxon>
        <taxon>Betaproteobacteria</taxon>
        <taxon>Candidatus Accumulibacter</taxon>
    </lineage>
</organism>
<dbReference type="GO" id="GO:0003824">
    <property type="term" value="F:catalytic activity"/>
    <property type="evidence" value="ECO:0007669"/>
    <property type="project" value="InterPro"/>
</dbReference>
<dbReference type="InterPro" id="IPR006638">
    <property type="entry name" value="Elp3/MiaA/NifB-like_rSAM"/>
</dbReference>
<comment type="caution">
    <text evidence="7">The sequence shown here is derived from an EMBL/GenBank/DDBJ whole genome shotgun (WGS) entry which is preliminary data.</text>
</comment>
<evidence type="ECO:0000313" key="8">
    <source>
        <dbReference type="Proteomes" id="UP000021816"/>
    </source>
</evidence>
<evidence type="ECO:0000259" key="6">
    <source>
        <dbReference type="PROSITE" id="PS51918"/>
    </source>
</evidence>
<reference evidence="7 8" key="1">
    <citation type="submission" date="2014-02" db="EMBL/GenBank/DDBJ databases">
        <title>Expanding our view of genomic diversity in Candidatus Accumulibacter clades.</title>
        <authorList>
            <person name="Skennerton C.T."/>
            <person name="Barr J.J."/>
            <person name="Slater F.R."/>
            <person name="Bond P.L."/>
            <person name="Tyson G.W."/>
        </authorList>
    </citation>
    <scope>NUCLEOTIDE SEQUENCE [LARGE SCALE GENOMIC DNA]</scope>
    <source>
        <strain evidence="8">BA-92</strain>
    </source>
</reference>
<dbReference type="GO" id="GO:0051536">
    <property type="term" value="F:iron-sulfur cluster binding"/>
    <property type="evidence" value="ECO:0007669"/>
    <property type="project" value="UniProtKB-KW"/>
</dbReference>
<dbReference type="InterPro" id="IPR051198">
    <property type="entry name" value="BchE-like"/>
</dbReference>
<evidence type="ECO:0000256" key="5">
    <source>
        <dbReference type="ARBA" id="ARBA00023014"/>
    </source>
</evidence>
<dbReference type="InterPro" id="IPR058240">
    <property type="entry name" value="rSAM_sf"/>
</dbReference>
<name>A0A011NYG8_9PROT</name>
<dbReference type="SFLD" id="SFLDG01082">
    <property type="entry name" value="B12-binding_domain_containing"/>
    <property type="match status" value="1"/>
</dbReference>
<protein>
    <recommendedName>
        <fullName evidence="6">Radical SAM core domain-containing protein</fullName>
    </recommendedName>
</protein>